<dbReference type="SMART" id="SM01425">
    <property type="entry name" value="EsV_1_7"/>
    <property type="match status" value="2"/>
</dbReference>
<dbReference type="InterPro" id="IPR008999">
    <property type="entry name" value="Actin-crosslinking"/>
</dbReference>
<feature type="domain" description="BRCT" evidence="5">
    <location>
        <begin position="797"/>
        <end position="886"/>
    </location>
</feature>
<comment type="subcellular location">
    <subcellularLocation>
        <location evidence="1">Nucleus</location>
    </subcellularLocation>
</comment>
<dbReference type="InterPro" id="IPR036420">
    <property type="entry name" value="BRCT_dom_sf"/>
</dbReference>
<feature type="region of interest" description="Disordered" evidence="4">
    <location>
        <begin position="248"/>
        <end position="282"/>
    </location>
</feature>
<dbReference type="GeneID" id="17306872"/>
<dbReference type="SMART" id="SM00292">
    <property type="entry name" value="BRCT"/>
    <property type="match status" value="2"/>
</dbReference>
<dbReference type="CDD" id="cd17745">
    <property type="entry name" value="BRCT_p53bp1_rpt1"/>
    <property type="match status" value="1"/>
</dbReference>
<feature type="compositionally biased region" description="Basic and acidic residues" evidence="4">
    <location>
        <begin position="379"/>
        <end position="388"/>
    </location>
</feature>
<dbReference type="RefSeq" id="XP_005837237.1">
    <property type="nucleotide sequence ID" value="XM_005837180.1"/>
</dbReference>
<dbReference type="Proteomes" id="UP000011087">
    <property type="component" value="Unassembled WGS sequence"/>
</dbReference>
<evidence type="ECO:0000256" key="1">
    <source>
        <dbReference type="ARBA" id="ARBA00004123"/>
    </source>
</evidence>
<dbReference type="PaxDb" id="55529-EKX50257"/>
<dbReference type="GO" id="GO:0000077">
    <property type="term" value="P:DNA damage checkpoint signaling"/>
    <property type="evidence" value="ECO:0007669"/>
    <property type="project" value="TreeGrafter"/>
</dbReference>
<feature type="region of interest" description="Disordered" evidence="4">
    <location>
        <begin position="1359"/>
        <end position="1395"/>
    </location>
</feature>
<reference evidence="8" key="2">
    <citation type="submission" date="2012-11" db="EMBL/GenBank/DDBJ databases">
        <authorList>
            <person name="Kuo A."/>
            <person name="Curtis B.A."/>
            <person name="Tanifuji G."/>
            <person name="Burki F."/>
            <person name="Gruber A."/>
            <person name="Irimia M."/>
            <person name="Maruyama S."/>
            <person name="Arias M.C."/>
            <person name="Ball S.G."/>
            <person name="Gile G.H."/>
            <person name="Hirakawa Y."/>
            <person name="Hopkins J.F."/>
            <person name="Rensing S.A."/>
            <person name="Schmutz J."/>
            <person name="Symeonidi A."/>
            <person name="Elias M."/>
            <person name="Eveleigh R.J."/>
            <person name="Herman E.K."/>
            <person name="Klute M.J."/>
            <person name="Nakayama T."/>
            <person name="Obornik M."/>
            <person name="Reyes-Prieto A."/>
            <person name="Armbrust E.V."/>
            <person name="Aves S.J."/>
            <person name="Beiko R.G."/>
            <person name="Coutinho P."/>
            <person name="Dacks J.B."/>
            <person name="Durnford D.G."/>
            <person name="Fast N.M."/>
            <person name="Green B.R."/>
            <person name="Grisdale C."/>
            <person name="Hempe F."/>
            <person name="Henrissat B."/>
            <person name="Hoppner M.P."/>
            <person name="Ishida K.-I."/>
            <person name="Kim E."/>
            <person name="Koreny L."/>
            <person name="Kroth P.G."/>
            <person name="Liu Y."/>
            <person name="Malik S.-B."/>
            <person name="Maier U.G."/>
            <person name="McRose D."/>
            <person name="Mock T."/>
            <person name="Neilson J.A."/>
            <person name="Onodera N.T."/>
            <person name="Poole A.M."/>
            <person name="Pritham E.J."/>
            <person name="Richards T.A."/>
            <person name="Rocap G."/>
            <person name="Roy S.W."/>
            <person name="Sarai C."/>
            <person name="Schaack S."/>
            <person name="Shirato S."/>
            <person name="Slamovits C.H."/>
            <person name="Spencer D.F."/>
            <person name="Suzuki S."/>
            <person name="Worden A.Z."/>
            <person name="Zauner S."/>
            <person name="Barry K."/>
            <person name="Bell C."/>
            <person name="Bharti A.K."/>
            <person name="Crow J.A."/>
            <person name="Grimwood J."/>
            <person name="Kramer R."/>
            <person name="Lindquist E."/>
            <person name="Lucas S."/>
            <person name="Salamov A."/>
            <person name="McFadden G.I."/>
            <person name="Lane C.E."/>
            <person name="Keeling P.J."/>
            <person name="Gray M.W."/>
            <person name="Grigoriev I.V."/>
            <person name="Archibald J.M."/>
        </authorList>
    </citation>
    <scope>NUCLEOTIDE SEQUENCE</scope>
    <source>
        <strain evidence="8">CCMP2712</strain>
    </source>
</reference>
<dbReference type="Pfam" id="PF19114">
    <property type="entry name" value="EsV_1_7_cys"/>
    <property type="match status" value="2"/>
</dbReference>
<dbReference type="OrthoDB" id="129353at2759"/>
<feature type="compositionally biased region" description="Basic and acidic residues" evidence="4">
    <location>
        <begin position="439"/>
        <end position="449"/>
    </location>
</feature>
<dbReference type="InterPro" id="IPR001357">
    <property type="entry name" value="BRCT_dom"/>
</dbReference>
<dbReference type="PROSITE" id="PS50172">
    <property type="entry name" value="BRCT"/>
    <property type="match status" value="2"/>
</dbReference>
<evidence type="ECO:0000259" key="5">
    <source>
        <dbReference type="PROSITE" id="PS50172"/>
    </source>
</evidence>
<dbReference type="CDD" id="cd17724">
    <property type="entry name" value="BRCT_p53bp1_rpt2"/>
    <property type="match status" value="1"/>
</dbReference>
<gene>
    <name evidence="6" type="ORF">GUITHDRAFT_135419</name>
</gene>
<dbReference type="InterPro" id="IPR047252">
    <property type="entry name" value="TP53BP1-like"/>
</dbReference>
<name>L1JP78_GUITC</name>
<dbReference type="EnsemblProtists" id="EKX50257">
    <property type="protein sequence ID" value="EKX50257"/>
    <property type="gene ID" value="GUITHDRAFT_135419"/>
</dbReference>
<dbReference type="InterPro" id="IPR043822">
    <property type="entry name" value="EsV_1_7_cys"/>
</dbReference>
<dbReference type="KEGG" id="gtt:GUITHDRAFT_135419"/>
<protein>
    <recommendedName>
        <fullName evidence="5">BRCT domain-containing protein</fullName>
    </recommendedName>
</protein>
<reference evidence="6 8" key="1">
    <citation type="journal article" date="2012" name="Nature">
        <title>Algal genomes reveal evolutionary mosaicism and the fate of nucleomorphs.</title>
        <authorList>
            <consortium name="DOE Joint Genome Institute"/>
            <person name="Curtis B.A."/>
            <person name="Tanifuji G."/>
            <person name="Burki F."/>
            <person name="Gruber A."/>
            <person name="Irimia M."/>
            <person name="Maruyama S."/>
            <person name="Arias M.C."/>
            <person name="Ball S.G."/>
            <person name="Gile G.H."/>
            <person name="Hirakawa Y."/>
            <person name="Hopkins J.F."/>
            <person name="Kuo A."/>
            <person name="Rensing S.A."/>
            <person name="Schmutz J."/>
            <person name="Symeonidi A."/>
            <person name="Elias M."/>
            <person name="Eveleigh R.J."/>
            <person name="Herman E.K."/>
            <person name="Klute M.J."/>
            <person name="Nakayama T."/>
            <person name="Obornik M."/>
            <person name="Reyes-Prieto A."/>
            <person name="Armbrust E.V."/>
            <person name="Aves S.J."/>
            <person name="Beiko R.G."/>
            <person name="Coutinho P."/>
            <person name="Dacks J.B."/>
            <person name="Durnford D.G."/>
            <person name="Fast N.M."/>
            <person name="Green B.R."/>
            <person name="Grisdale C.J."/>
            <person name="Hempel F."/>
            <person name="Henrissat B."/>
            <person name="Hoppner M.P."/>
            <person name="Ishida K."/>
            <person name="Kim E."/>
            <person name="Koreny L."/>
            <person name="Kroth P.G."/>
            <person name="Liu Y."/>
            <person name="Malik S.B."/>
            <person name="Maier U.G."/>
            <person name="McRose D."/>
            <person name="Mock T."/>
            <person name="Neilson J.A."/>
            <person name="Onodera N.T."/>
            <person name="Poole A.M."/>
            <person name="Pritham E.J."/>
            <person name="Richards T.A."/>
            <person name="Rocap G."/>
            <person name="Roy S.W."/>
            <person name="Sarai C."/>
            <person name="Schaack S."/>
            <person name="Shirato S."/>
            <person name="Slamovits C.H."/>
            <person name="Spencer D.F."/>
            <person name="Suzuki S."/>
            <person name="Worden A.Z."/>
            <person name="Zauner S."/>
            <person name="Barry K."/>
            <person name="Bell C."/>
            <person name="Bharti A.K."/>
            <person name="Crow J.A."/>
            <person name="Grimwood J."/>
            <person name="Kramer R."/>
            <person name="Lindquist E."/>
            <person name="Lucas S."/>
            <person name="Salamov A."/>
            <person name="McFadden G.I."/>
            <person name="Lane C.E."/>
            <person name="Keeling P.J."/>
            <person name="Gray M.W."/>
            <person name="Grigoriev I.V."/>
            <person name="Archibald J.M."/>
        </authorList>
    </citation>
    <scope>NUCLEOTIDE SEQUENCE</scope>
    <source>
        <strain evidence="6 8">CCMP2712</strain>
    </source>
</reference>
<dbReference type="Gene3D" id="3.40.50.10190">
    <property type="entry name" value="BRCT domain"/>
    <property type="match status" value="2"/>
</dbReference>
<dbReference type="EMBL" id="JH992979">
    <property type="protein sequence ID" value="EKX50257.1"/>
    <property type="molecule type" value="Genomic_DNA"/>
</dbReference>
<feature type="compositionally biased region" description="Acidic residues" evidence="4">
    <location>
        <begin position="337"/>
        <end position="350"/>
    </location>
</feature>
<feature type="region of interest" description="Disordered" evidence="4">
    <location>
        <begin position="312"/>
        <end position="393"/>
    </location>
</feature>
<dbReference type="GO" id="GO:0005634">
    <property type="term" value="C:nucleus"/>
    <property type="evidence" value="ECO:0007669"/>
    <property type="project" value="UniProtKB-SubCell"/>
</dbReference>
<feature type="compositionally biased region" description="Polar residues" evidence="4">
    <location>
        <begin position="1381"/>
        <end position="1395"/>
    </location>
</feature>
<dbReference type="SUPFAM" id="SSF50405">
    <property type="entry name" value="Actin-crosslinking proteins"/>
    <property type="match status" value="1"/>
</dbReference>
<evidence type="ECO:0000313" key="7">
    <source>
        <dbReference type="EnsemblProtists" id="EKX50257"/>
    </source>
</evidence>
<dbReference type="STRING" id="905079.L1JP78"/>
<keyword evidence="2" id="KW-0227">DNA damage</keyword>
<dbReference type="InterPro" id="IPR047249">
    <property type="entry name" value="BRCT_p53bp1-like_rpt1"/>
</dbReference>
<dbReference type="CDD" id="cd00257">
    <property type="entry name" value="beta-trefoil_FSCN-like"/>
    <property type="match status" value="1"/>
</dbReference>
<feature type="compositionally biased region" description="Polar residues" evidence="4">
    <location>
        <begin position="261"/>
        <end position="275"/>
    </location>
</feature>
<reference evidence="7" key="3">
    <citation type="submission" date="2015-06" db="UniProtKB">
        <authorList>
            <consortium name="EnsemblProtists"/>
        </authorList>
    </citation>
    <scope>IDENTIFICATION</scope>
</reference>
<evidence type="ECO:0000256" key="3">
    <source>
        <dbReference type="ARBA" id="ARBA00023242"/>
    </source>
</evidence>
<feature type="region of interest" description="Disordered" evidence="4">
    <location>
        <begin position="419"/>
        <end position="528"/>
    </location>
</feature>
<feature type="domain" description="BRCT" evidence="5">
    <location>
        <begin position="667"/>
        <end position="771"/>
    </location>
</feature>
<sequence>MAISNMGGGEGEKSTWHGAGELLYAEQDINMEDYQETQVYNGTTAENHCDEKRDYQVHVESERVKIGCDIEREKASFTSIQLCSLPSEPQSTQAEQPLFCYSPIASQKQEALSASSSARTANFTDIPAEILHVHIRQICHEALDSTETTSQGTQAANAAAPMRLHLIHDEESSEQMKELVRDRRARDEVFEEFELASQASSDVKSQDSVMGVKVSTFTRPSSVALNKLTPAAGLFAVKKSLFMTKDNQLSDKHQPPEDVSQDQMVKNKQQSLTSARETRDKERAIKEASQLHLEVNHAVEVKSDFTACETASQTDRVDHMETKASQACGVRDKEPQNDADDSDTQDEDPEASPLNSLDETRKLSKSNPSARLLHMPPELPDKQKENVDKQTVSAARWRREEVDEYGNERDALQVVRVASSRMEVDGGTTASLASPVSGRGRDSKRKFGEIEEEKSDDEGGQTSREESPILLIPRRNVRRGMLEEEESRVRDSEKEAETRDVHDKASDEQATRTNDSNKDADDTKQKKRKKGNKLLPGCCVKCAVSRSREWHESALGTICDVCFLYHANNRLVLPKESGEHNEDAWEGEDVQPSASSCEASQVYMAGGAAAAPPAGGASFRVKMIPGLCRRCGARWSEGCQVFGLSEFDEEGGEDARGRDELVDDLASSSSLFSGVNFIITSIRTNDPHFGGSCGREGLVATINRHGGKVMERVEECMNEREDVKALILSSVPCQTFKYLAGLAAGIPPVGTQWIVDCVTEKQLLAPHSYMLDAGFDPKSRKRYSFTKSGNDFSPTPQLARCLSSVRVSVFGPAAFRSEMEGILRMAGAIPSAFDSSVYCILSSHHEAPPAAVVLEAQQHKIHIVDKEWLRQCVWEQTRVEPSRFAIPLLTHGVKVQLLAGDRWSPVDEDEKVVASCDGSKFQDEKSWFTLEQRPQDQERMTRRFAFRTSSGRFLSLLPDGFLGLHDVATHWEHFTLRAAKDKYKLRSCHGSFVTCRPLGSGQDATVGGEAEGVAGLQDFNIRVLIRVLIQGFPAGCEHGTDQEREAGGISCCCLKRACRPLTREDMSTLHANSSTSFLSPGPCSICGASPMHSVISSGAVSQDTEARWLAFFCLGCSRSLEGGNMSIVTMRKNLKGRWCLRCKRMAIFGPPRTPLKCNTRPCYAPVQDSKPRFCAKHKLPGHVDKVHAQCEVQGCSALAIYGSKVLERLPRTADWQQERGRRAIYCAIHKSSDQLVFLLFRFMSDAIELECGKDHACGMLPDFREPSGRGAGVHLTSLTHHQLDEGGVPLPHFTSNVSTNRATGGWVKRMLVSMCSEVLEDWESFFLEATRHLCSSSGNVMRCDSNSFRRRRMEMGQFKKEKEKKKKEKTKRVDGHGIHTEPQNAGDQIQNLSSSPPHETYSVKVTFGKEMRRYVVKTYEELLEAMQKSFPSMNAKGTRMSFRCAMVEEGWRWG</sequence>
<dbReference type="HOGENOM" id="CLU_251131_0_0_1"/>
<dbReference type="PANTHER" id="PTHR15321">
    <property type="entry name" value="TUMOR SUPPRESSOR P53-BINDING PROTEIN 1"/>
    <property type="match status" value="1"/>
</dbReference>
<keyword evidence="8" id="KW-1185">Reference proteome</keyword>
<feature type="compositionally biased region" description="Basic and acidic residues" evidence="4">
    <location>
        <begin position="487"/>
        <end position="524"/>
    </location>
</feature>
<dbReference type="InterPro" id="IPR047250">
    <property type="entry name" value="BRCT_p53bp1-like_rpt2"/>
</dbReference>
<dbReference type="Gene3D" id="2.80.10.50">
    <property type="match status" value="1"/>
</dbReference>
<evidence type="ECO:0000256" key="4">
    <source>
        <dbReference type="SAM" id="MobiDB-lite"/>
    </source>
</evidence>
<evidence type="ECO:0000256" key="2">
    <source>
        <dbReference type="ARBA" id="ARBA00022763"/>
    </source>
</evidence>
<dbReference type="SUPFAM" id="SSF52113">
    <property type="entry name" value="BRCT domain"/>
    <property type="match status" value="2"/>
</dbReference>
<keyword evidence="3" id="KW-0539">Nucleus</keyword>
<evidence type="ECO:0000313" key="6">
    <source>
        <dbReference type="EMBL" id="EKX50257.1"/>
    </source>
</evidence>
<dbReference type="GO" id="GO:0042393">
    <property type="term" value="F:histone binding"/>
    <property type="evidence" value="ECO:0007669"/>
    <property type="project" value="TreeGrafter"/>
</dbReference>
<organism evidence="6">
    <name type="scientific">Guillardia theta (strain CCMP2712)</name>
    <name type="common">Cryptophyte</name>
    <dbReference type="NCBI Taxonomy" id="905079"/>
    <lineage>
        <taxon>Eukaryota</taxon>
        <taxon>Cryptophyceae</taxon>
        <taxon>Pyrenomonadales</taxon>
        <taxon>Geminigeraceae</taxon>
        <taxon>Guillardia</taxon>
    </lineage>
</organism>
<accession>L1JP78</accession>
<dbReference type="GO" id="GO:0045944">
    <property type="term" value="P:positive regulation of transcription by RNA polymerase II"/>
    <property type="evidence" value="ECO:0007669"/>
    <property type="project" value="TreeGrafter"/>
</dbReference>
<feature type="compositionally biased region" description="Acidic residues" evidence="4">
    <location>
        <begin position="450"/>
        <end position="459"/>
    </location>
</feature>
<proteinExistence type="predicted"/>
<dbReference type="PANTHER" id="PTHR15321:SF3">
    <property type="entry name" value="TP53-BINDING PROTEIN 1"/>
    <property type="match status" value="1"/>
</dbReference>
<evidence type="ECO:0000313" key="8">
    <source>
        <dbReference type="Proteomes" id="UP000011087"/>
    </source>
</evidence>